<name>A0A4U6CV03_9BACT</name>
<dbReference type="InterPro" id="IPR056091">
    <property type="entry name" value="DUF7674"/>
</dbReference>
<sequence>MRNKLRNSVYKQMQQFAALTVTFVLSGNAERTKRCLNAVEKLYLNGSYQTRNAITNVYVYNLSMILELHHIDVQKIFPAALRAEYIKQINAY</sequence>
<keyword evidence="3" id="KW-1185">Reference proteome</keyword>
<organism evidence="2 3">
    <name type="scientific">Dyadobacter frigoris</name>
    <dbReference type="NCBI Taxonomy" id="2576211"/>
    <lineage>
        <taxon>Bacteria</taxon>
        <taxon>Pseudomonadati</taxon>
        <taxon>Bacteroidota</taxon>
        <taxon>Cytophagia</taxon>
        <taxon>Cytophagales</taxon>
        <taxon>Spirosomataceae</taxon>
        <taxon>Dyadobacter</taxon>
    </lineage>
</organism>
<feature type="domain" description="DUF7674" evidence="1">
    <location>
        <begin position="8"/>
        <end position="89"/>
    </location>
</feature>
<dbReference type="OrthoDB" id="1363133at2"/>
<dbReference type="Proteomes" id="UP000304900">
    <property type="component" value="Unassembled WGS sequence"/>
</dbReference>
<evidence type="ECO:0000313" key="2">
    <source>
        <dbReference type="EMBL" id="TKT87565.1"/>
    </source>
</evidence>
<evidence type="ECO:0000259" key="1">
    <source>
        <dbReference type="Pfam" id="PF24722"/>
    </source>
</evidence>
<reference evidence="2 3" key="1">
    <citation type="submission" date="2019-05" db="EMBL/GenBank/DDBJ databases">
        <title>Dyadobacter AR-3-8 sp. nov., isolated from arctic soil.</title>
        <authorList>
            <person name="Chaudhary D.K."/>
        </authorList>
    </citation>
    <scope>NUCLEOTIDE SEQUENCE [LARGE SCALE GENOMIC DNA]</scope>
    <source>
        <strain evidence="2 3">AR-3-8</strain>
    </source>
</reference>
<evidence type="ECO:0000313" key="3">
    <source>
        <dbReference type="Proteomes" id="UP000304900"/>
    </source>
</evidence>
<dbReference type="Pfam" id="PF24722">
    <property type="entry name" value="DUF7674"/>
    <property type="match status" value="1"/>
</dbReference>
<dbReference type="RefSeq" id="WP_137343453.1">
    <property type="nucleotide sequence ID" value="NZ_BSQH01000055.1"/>
</dbReference>
<protein>
    <recommendedName>
        <fullName evidence="1">DUF7674 domain-containing protein</fullName>
    </recommendedName>
</protein>
<dbReference type="EMBL" id="SZVO01000018">
    <property type="protein sequence ID" value="TKT87565.1"/>
    <property type="molecule type" value="Genomic_DNA"/>
</dbReference>
<proteinExistence type="predicted"/>
<dbReference type="AlphaFoldDB" id="A0A4U6CV03"/>
<accession>A0A4U6CV03</accession>
<comment type="caution">
    <text evidence="2">The sequence shown here is derived from an EMBL/GenBank/DDBJ whole genome shotgun (WGS) entry which is preliminary data.</text>
</comment>
<gene>
    <name evidence="2" type="ORF">FDK13_28610</name>
</gene>